<dbReference type="AlphaFoldDB" id="A0A6A4VAI6"/>
<feature type="compositionally biased region" description="Basic and acidic residues" evidence="3">
    <location>
        <begin position="200"/>
        <end position="221"/>
    </location>
</feature>
<comment type="caution">
    <text evidence="5">The sequence shown here is derived from an EMBL/GenBank/DDBJ whole genome shotgun (WGS) entry which is preliminary data.</text>
</comment>
<gene>
    <name evidence="5" type="primary">RBM18</name>
    <name evidence="5" type="ORF">FJT64_013067</name>
</gene>
<dbReference type="GO" id="GO:0005847">
    <property type="term" value="C:mRNA cleavage and polyadenylation specificity factor complex"/>
    <property type="evidence" value="ECO:0007669"/>
    <property type="project" value="TreeGrafter"/>
</dbReference>
<keyword evidence="6" id="KW-1185">Reference proteome</keyword>
<evidence type="ECO:0000313" key="5">
    <source>
        <dbReference type="EMBL" id="KAF0288544.1"/>
    </source>
</evidence>
<feature type="region of interest" description="Disordered" evidence="3">
    <location>
        <begin position="1"/>
        <end position="67"/>
    </location>
</feature>
<accession>A0A6A4VAI6</accession>
<evidence type="ECO:0000256" key="3">
    <source>
        <dbReference type="SAM" id="MobiDB-lite"/>
    </source>
</evidence>
<sequence length="252" mass="27588">MAALSRKQTAETARPQAATPVSLASETDTSNDHRLDDGGRLESPDAAALTAHRPPRFELRPRAPPPPLQNESVRLWVGNIQPHVAECQLLRLAQPVGTITKFDFMLNGAGPQAGRPRGYAFISYSTHREADLGRRRLNGARLGGVPLVCRWANEQVLPGDAPMKREEPAAVAAPAPAPARTKLSAEAQIRAIEAKLQHMSGDTREDRFAVKADSDRTDVRRLPRVRGPLSRVNAPSKQAAAQQNKPYARRRF</sequence>
<feature type="compositionally biased region" description="Polar residues" evidence="3">
    <location>
        <begin position="233"/>
        <end position="245"/>
    </location>
</feature>
<proteinExistence type="predicted"/>
<dbReference type="Pfam" id="PF00076">
    <property type="entry name" value="RRM_1"/>
    <property type="match status" value="1"/>
</dbReference>
<feature type="region of interest" description="Disordered" evidence="3">
    <location>
        <begin position="200"/>
        <end position="252"/>
    </location>
</feature>
<dbReference type="GO" id="GO:0003729">
    <property type="term" value="F:mRNA binding"/>
    <property type="evidence" value="ECO:0007669"/>
    <property type="project" value="TreeGrafter"/>
</dbReference>
<dbReference type="PANTHER" id="PTHR45735">
    <property type="entry name" value="CLEAVAGE STIMULATION FACTOR SUBUNIT 2"/>
    <property type="match status" value="1"/>
</dbReference>
<name>A0A6A4VAI6_AMPAM</name>
<dbReference type="PANTHER" id="PTHR45735:SF2">
    <property type="entry name" value="CLEAVAGE STIMULATION FACTOR SUBUNIT 2"/>
    <property type="match status" value="1"/>
</dbReference>
<dbReference type="InterPro" id="IPR035979">
    <property type="entry name" value="RBD_domain_sf"/>
</dbReference>
<protein>
    <submittedName>
        <fullName evidence="5">Putative RNA-binding protein 18</fullName>
    </submittedName>
</protein>
<evidence type="ECO:0000259" key="4">
    <source>
        <dbReference type="PROSITE" id="PS50102"/>
    </source>
</evidence>
<dbReference type="InterPro" id="IPR000504">
    <property type="entry name" value="RRM_dom"/>
</dbReference>
<keyword evidence="1 2" id="KW-0694">RNA-binding</keyword>
<dbReference type="SUPFAM" id="SSF54928">
    <property type="entry name" value="RNA-binding domain, RBD"/>
    <property type="match status" value="1"/>
</dbReference>
<dbReference type="Proteomes" id="UP000440578">
    <property type="component" value="Unassembled WGS sequence"/>
</dbReference>
<dbReference type="SMART" id="SM00360">
    <property type="entry name" value="RRM"/>
    <property type="match status" value="1"/>
</dbReference>
<feature type="compositionally biased region" description="Basic and acidic residues" evidence="3">
    <location>
        <begin position="30"/>
        <end position="43"/>
    </location>
</feature>
<feature type="compositionally biased region" description="Polar residues" evidence="3">
    <location>
        <begin position="1"/>
        <end position="11"/>
    </location>
</feature>
<evidence type="ECO:0000256" key="2">
    <source>
        <dbReference type="PROSITE-ProRule" id="PRU00176"/>
    </source>
</evidence>
<organism evidence="5 6">
    <name type="scientific">Amphibalanus amphitrite</name>
    <name type="common">Striped barnacle</name>
    <name type="synonym">Balanus amphitrite</name>
    <dbReference type="NCBI Taxonomy" id="1232801"/>
    <lineage>
        <taxon>Eukaryota</taxon>
        <taxon>Metazoa</taxon>
        <taxon>Ecdysozoa</taxon>
        <taxon>Arthropoda</taxon>
        <taxon>Crustacea</taxon>
        <taxon>Multicrustacea</taxon>
        <taxon>Cirripedia</taxon>
        <taxon>Thoracica</taxon>
        <taxon>Thoracicalcarea</taxon>
        <taxon>Balanomorpha</taxon>
        <taxon>Balanoidea</taxon>
        <taxon>Balanidae</taxon>
        <taxon>Amphibalaninae</taxon>
        <taxon>Amphibalanus</taxon>
    </lineage>
</organism>
<dbReference type="Gene3D" id="3.30.70.330">
    <property type="match status" value="1"/>
</dbReference>
<evidence type="ECO:0000313" key="6">
    <source>
        <dbReference type="Proteomes" id="UP000440578"/>
    </source>
</evidence>
<dbReference type="InterPro" id="IPR012677">
    <property type="entry name" value="Nucleotide-bd_a/b_plait_sf"/>
</dbReference>
<feature type="domain" description="RRM" evidence="4">
    <location>
        <begin position="73"/>
        <end position="154"/>
    </location>
</feature>
<evidence type="ECO:0000256" key="1">
    <source>
        <dbReference type="ARBA" id="ARBA00022884"/>
    </source>
</evidence>
<reference evidence="5 6" key="1">
    <citation type="submission" date="2019-07" db="EMBL/GenBank/DDBJ databases">
        <title>Draft genome assembly of a fouling barnacle, Amphibalanus amphitrite (Darwin, 1854): The first reference genome for Thecostraca.</title>
        <authorList>
            <person name="Kim W."/>
        </authorList>
    </citation>
    <scope>NUCLEOTIDE SEQUENCE [LARGE SCALE GENOMIC DNA]</scope>
    <source>
        <strain evidence="5">SNU_AA5</strain>
        <tissue evidence="5">Soma without cirri and trophi</tissue>
    </source>
</reference>
<dbReference type="OrthoDB" id="6730379at2759"/>
<dbReference type="PROSITE" id="PS50102">
    <property type="entry name" value="RRM"/>
    <property type="match status" value="1"/>
</dbReference>
<dbReference type="EMBL" id="VIIS01002102">
    <property type="protein sequence ID" value="KAF0288544.1"/>
    <property type="molecule type" value="Genomic_DNA"/>
</dbReference>